<evidence type="ECO:0000313" key="6">
    <source>
        <dbReference type="EMBL" id="QBQ76601.1"/>
    </source>
</evidence>
<dbReference type="InterPro" id="IPR005604">
    <property type="entry name" value="Phage_T7_tail_fibre-like_N"/>
</dbReference>
<keyword evidence="2" id="KW-1227">Viral tail protein</keyword>
<evidence type="ECO:0000259" key="5">
    <source>
        <dbReference type="Pfam" id="PF13884"/>
    </source>
</evidence>
<keyword evidence="7" id="KW-1185">Reference proteome</keyword>
<dbReference type="Pfam" id="PF03906">
    <property type="entry name" value="Phage_T7_tail"/>
    <property type="match status" value="1"/>
</dbReference>
<evidence type="ECO:0000256" key="1">
    <source>
        <dbReference type="ARBA" id="ARBA00004328"/>
    </source>
</evidence>
<comment type="subcellular location">
    <subcellularLocation>
        <location evidence="1">Virion</location>
    </subcellularLocation>
</comment>
<dbReference type="EMBL" id="MK373771">
    <property type="protein sequence ID" value="QBQ76601.1"/>
    <property type="molecule type" value="Genomic_DNA"/>
</dbReference>
<evidence type="ECO:0000256" key="2">
    <source>
        <dbReference type="ARBA" id="ARBA00022732"/>
    </source>
</evidence>
<feature type="domain" description="Peptidase S74" evidence="5">
    <location>
        <begin position="889"/>
        <end position="951"/>
    </location>
</feature>
<evidence type="ECO:0000259" key="4">
    <source>
        <dbReference type="Pfam" id="PF03906"/>
    </source>
</evidence>
<feature type="domain" description="Bacteriophage T7 tail fibre protein-like N-terminal" evidence="4">
    <location>
        <begin position="3"/>
        <end position="113"/>
    </location>
</feature>
<keyword evidence="3" id="KW-0946">Virion</keyword>
<dbReference type="Pfam" id="PF13884">
    <property type="entry name" value="Peptidase_S74"/>
    <property type="match status" value="1"/>
</dbReference>
<dbReference type="InterPro" id="IPR036388">
    <property type="entry name" value="WH-like_DNA-bd_sf"/>
</dbReference>
<sequence length="1027" mass="114674">MSYTYTDHVANGSQVTFPFRFAGRDKAYISATDVQVGFVEAGTWLPATGWTLSGTNQITFLTPPTEGKQIRIRRIVDKINPYAYFERGNVLDINSLNNSFIKNLQVSQEILDGFFPEGFYFKTDLDMGGHKIINLHEGSESGDAVNYDQFKELSDRVNEIESDLTGLSHRTVPMYYIATGGESRWEIGHWTFDAAILFINGVFQNQNLGAFTISNNGFNFAEPLQKGDEVYALVGSRIAAPDEYVTISDLKDPDKAWRLIGRKYPFATDGTFMSKVVHDVDYSNIFIGASGLSQGFCIVDTPQGARMFFHQPIPSTNKVRFVETTFNPEGDNENPSVISFSQELDDIGHQTVCGVYEAGGVRLYTLSADEKSYYIIDWLGNNTSNTHMRKVQIPTEGIYSKDLFVSVGMSEDTKTLVFHATTNTQAFGNKDDARAIYLFDRKTLDSTSTRGLKRRFEVGAPAAPDMAFQGVACDDRFLYIYHGYNGVLLSHKISVFTLSGEHVRDIPVDSVRVKYGERMYGDADLGYPVLQEPEGLAMYKGKLYMLCMDFWYKNASVVTFAGRTFATRKSSAFSGYSPLQSSYWTPTNLIPPTGAPEYNKTATYSCSNATKLSKAIVSLEIDDGTGFPASVGCSLPESSASVYLNNRAMNMAIGPNENFQFGVFHQNLQSYKNLLQLNRENPNTDGSAAVWRLFGGAFTDDIQNERFVQIKHRLNPTQDAMELRADVDLTSGGGINLYSMNDSASPGRVRLYCTDGYSYWSALLSPASPSFHPDQDKTLNLGTANNRWNLVHCQGIRIISNDELQKQVFLETTRKKGALQISTSGNLGVWDSSAGTYVVATRPDGTGFSQVEMSFKGDVFPEINNTYNLGRENKAWANAYFQNAPTVVCDARLKTDARELTAAEKSAFLEISKLPAVWQWLAKLEVEGEDARLHSGCTVQAAISVMEKHGLDWTKYSAFCYDKWDAKEAVYDIVDGKAILVEEAVEAGDRYRLRREELMWWCMKAQNAWIESIEGRLAKLEDKLKEV</sequence>
<dbReference type="InterPro" id="IPR030392">
    <property type="entry name" value="S74_ICA"/>
</dbReference>
<proteinExistence type="predicted"/>
<evidence type="ECO:0000256" key="3">
    <source>
        <dbReference type="ARBA" id="ARBA00022844"/>
    </source>
</evidence>
<reference evidence="6 7" key="1">
    <citation type="submission" date="2019-01" db="EMBL/GenBank/DDBJ databases">
        <title>Still something new to discover - new insights into E. coli phage diversity and taxonomy.</title>
        <authorList>
            <person name="Korf I.H.E."/>
            <person name="Adriaennsens E."/>
            <person name="Dreiseikelmann B."/>
            <person name="Kropinski A."/>
            <person name="Nimtz M."/>
            <person name="Meier-Kolthoff J.P."/>
            <person name="Rohde M."/>
            <person name="van Raaij M."/>
            <person name="Wittmann J."/>
        </authorList>
    </citation>
    <scope>NUCLEOTIDE SEQUENCE [LARGE SCALE GENOMIC DNA]</scope>
</reference>
<dbReference type="Proteomes" id="UP000306923">
    <property type="component" value="Segment"/>
</dbReference>
<gene>
    <name evidence="6" type="ORF">R4596rev_00038</name>
</gene>
<name>A0A482MRI5_9CAUD</name>
<dbReference type="Gene3D" id="1.10.10.10">
    <property type="entry name" value="Winged helix-like DNA-binding domain superfamily/Winged helix DNA-binding domain"/>
    <property type="match status" value="1"/>
</dbReference>
<dbReference type="GO" id="GO:0098015">
    <property type="term" value="C:virus tail"/>
    <property type="evidence" value="ECO:0007669"/>
    <property type="project" value="UniProtKB-KW"/>
</dbReference>
<accession>A0A482MRI5</accession>
<dbReference type="CDD" id="cd10144">
    <property type="entry name" value="Peptidase_S74_CIMCD"/>
    <property type="match status" value="1"/>
</dbReference>
<organism evidence="6 7">
    <name type="scientific">Escherichia phage vB_EcoP_R4596</name>
    <dbReference type="NCBI Taxonomy" id="2508204"/>
    <lineage>
        <taxon>Viruses</taxon>
        <taxon>Duplodnaviria</taxon>
        <taxon>Heunggongvirae</taxon>
        <taxon>Uroviricota</taxon>
        <taxon>Caudoviricetes</taxon>
        <taxon>Autographivirales</taxon>
        <taxon>Autosignataviridae</taxon>
        <taxon>Molineuxvirinae</taxon>
        <taxon>Rodentiumvirus</taxon>
        <taxon>Rodentiumvirus R4596</taxon>
    </lineage>
</organism>
<evidence type="ECO:0000313" key="7">
    <source>
        <dbReference type="Proteomes" id="UP000306923"/>
    </source>
</evidence>
<protein>
    <submittedName>
        <fullName evidence="6">Tail fiber protein</fullName>
    </submittedName>
</protein>